<dbReference type="Proteomes" id="UP000555836">
    <property type="component" value="Unassembled WGS sequence"/>
</dbReference>
<accession>A0A7Y0X884</accession>
<name>A0A7Y0X884_VIBPH</name>
<keyword evidence="4" id="KW-0808">Transferase</keyword>
<dbReference type="AlphaFoldDB" id="A0A7Y0X884"/>
<evidence type="ECO:0000313" key="5">
    <source>
        <dbReference type="Proteomes" id="UP000555836"/>
    </source>
</evidence>
<organism evidence="4 5">
    <name type="scientific">Vibrio parahaemolyticus</name>
    <dbReference type="NCBI Taxonomy" id="670"/>
    <lineage>
        <taxon>Bacteria</taxon>
        <taxon>Pseudomonadati</taxon>
        <taxon>Pseudomonadota</taxon>
        <taxon>Gammaproteobacteria</taxon>
        <taxon>Vibrionales</taxon>
        <taxon>Vibrionaceae</taxon>
        <taxon>Vibrio</taxon>
    </lineage>
</organism>
<proteinExistence type="predicted"/>
<dbReference type="Gene3D" id="3.40.50.2000">
    <property type="entry name" value="Glycogen Phosphorylase B"/>
    <property type="match status" value="2"/>
</dbReference>
<dbReference type="Pfam" id="PF00534">
    <property type="entry name" value="Glycos_transf_1"/>
    <property type="match status" value="1"/>
</dbReference>
<dbReference type="PANTHER" id="PTHR45947:SF3">
    <property type="entry name" value="SULFOQUINOVOSYL TRANSFERASE SQD2"/>
    <property type="match status" value="1"/>
</dbReference>
<feature type="domain" description="Glycosyl transferase family 1" evidence="1">
    <location>
        <begin position="175"/>
        <end position="318"/>
    </location>
</feature>
<evidence type="ECO:0000313" key="3">
    <source>
        <dbReference type="EMBL" id="HAS6677742.1"/>
    </source>
</evidence>
<dbReference type="GO" id="GO:0016757">
    <property type="term" value="F:glycosyltransferase activity"/>
    <property type="evidence" value="ECO:0007669"/>
    <property type="project" value="InterPro"/>
</dbReference>
<sequence length="363" mass="39868">MKIIIVSNLYPSQDKPYKGTFVRNILEGFKSKGSQVSLISLQETGRSRLSKLIDYLKFTWLSFLSGMKSSEGTVHYVHYTSHSSLGLILASIFKLKRKLVVVSNVHGSDILPGDNGIFSKCKIVISKKVLDISALVVAPSDYFKDVLQENYGVKGEKVVVSPSGGVDTSIFHILPAIQKEYSFGYVGRLEEDKGIFELLEAFRCCQDSYPNLRLIIAGSGSCEVRLRKIANSMKGVTFLTGMSQSQLATVYNSINYLVFPSKRTSESLGLIPIEAMMCGVPVLSSTIGATGDYIVGDMCKLSFEPGDVKGLEVALNKANAITGEEYLLLSQLAISIATKYSSSEVIDDLHRVFETSFNRKESK</sequence>
<reference evidence="4 5" key="3">
    <citation type="submission" date="2020-04" db="EMBL/GenBank/DDBJ databases">
        <title>Whole-genome sequencing of Vibrio spp. from China reveals different genetic environments of blaCTX-M-14 among diverse lineages.</title>
        <authorList>
            <person name="Zheng Z."/>
            <person name="Ye L."/>
            <person name="Chen S."/>
        </authorList>
    </citation>
    <scope>NUCLEOTIDE SEQUENCE [LARGE SCALE GENOMIC DNA]</scope>
    <source>
        <strain evidence="4 5">Vb0574</strain>
    </source>
</reference>
<dbReference type="PANTHER" id="PTHR45947">
    <property type="entry name" value="SULFOQUINOVOSYL TRANSFERASE SQD2"/>
    <property type="match status" value="1"/>
</dbReference>
<reference evidence="3" key="1">
    <citation type="journal article" date="2018" name="Genome Biol.">
        <title>SKESA: strategic k-mer extension for scrupulous assemblies.</title>
        <authorList>
            <person name="Souvorov A."/>
            <person name="Agarwala R."/>
            <person name="Lipman D.J."/>
        </authorList>
    </citation>
    <scope>NUCLEOTIDE SEQUENCE</scope>
    <source>
        <strain evidence="3">1930</strain>
    </source>
</reference>
<dbReference type="Proteomes" id="UP000856022">
    <property type="component" value="Unassembled WGS sequence"/>
</dbReference>
<reference evidence="3" key="2">
    <citation type="submission" date="2019-12" db="EMBL/GenBank/DDBJ databases">
        <authorList>
            <consortium name="NCBI Pathogen Detection Project"/>
        </authorList>
    </citation>
    <scope>NUCLEOTIDE SEQUENCE</scope>
    <source>
        <strain evidence="3">1930</strain>
    </source>
</reference>
<protein>
    <submittedName>
        <fullName evidence="4">Glycosyltransferase</fullName>
    </submittedName>
</protein>
<gene>
    <name evidence="4" type="ORF">HKB21_24335</name>
    <name evidence="3" type="ORF">I7278_13065</name>
</gene>
<dbReference type="InterPro" id="IPR050194">
    <property type="entry name" value="Glycosyltransferase_grp1"/>
</dbReference>
<dbReference type="EMBL" id="JABCLD010002028">
    <property type="protein sequence ID" value="NMU28743.1"/>
    <property type="molecule type" value="Genomic_DNA"/>
</dbReference>
<dbReference type="SUPFAM" id="SSF53756">
    <property type="entry name" value="UDP-Glycosyltransferase/glycogen phosphorylase"/>
    <property type="match status" value="1"/>
</dbReference>
<dbReference type="EMBL" id="DACQKT010000005">
    <property type="protein sequence ID" value="HAS6677742.1"/>
    <property type="molecule type" value="Genomic_DNA"/>
</dbReference>
<dbReference type="InterPro" id="IPR028098">
    <property type="entry name" value="Glyco_trans_4-like_N"/>
</dbReference>
<feature type="domain" description="Glycosyltransferase subfamily 4-like N-terminal" evidence="2">
    <location>
        <begin position="21"/>
        <end position="164"/>
    </location>
</feature>
<comment type="caution">
    <text evidence="4">The sequence shown here is derived from an EMBL/GenBank/DDBJ whole genome shotgun (WGS) entry which is preliminary data.</text>
</comment>
<evidence type="ECO:0000313" key="4">
    <source>
        <dbReference type="EMBL" id="NMU28743.1"/>
    </source>
</evidence>
<dbReference type="RefSeq" id="WP_069531342.1">
    <property type="nucleotide sequence ID" value="NZ_CP020034.1"/>
</dbReference>
<dbReference type="Pfam" id="PF13439">
    <property type="entry name" value="Glyco_transf_4"/>
    <property type="match status" value="1"/>
</dbReference>
<evidence type="ECO:0000259" key="1">
    <source>
        <dbReference type="Pfam" id="PF00534"/>
    </source>
</evidence>
<evidence type="ECO:0000259" key="2">
    <source>
        <dbReference type="Pfam" id="PF13439"/>
    </source>
</evidence>
<dbReference type="InterPro" id="IPR001296">
    <property type="entry name" value="Glyco_trans_1"/>
</dbReference>